<sequence>MAGMAAEPKYRELADELKQAIRSEATLLGVALMDGAKLPTEPELADHYRASRGTVRQALAGLAAEGLIETRGRAGTFVRRLPLLEYNVDSERPYREDQSGTVTDTWSSVVKASGREPSQDFKFRIEPASRAVAEKLKVEENDLVVVRELLRFVNQIPWSEQATYYPYQIAKACGLDVPQDIPEGTVRRMAARGYVEDRVHHEIGSRPANMEERRRFNLAPGVSVLLFRRLATAKETITRLTVEVLPADRNVITHITEHAAEAKQ</sequence>
<dbReference type="AlphaFoldDB" id="A0A1Q8CNC4"/>
<gene>
    <name evidence="5" type="ORF">BU204_19300</name>
</gene>
<dbReference type="InterPro" id="IPR036388">
    <property type="entry name" value="WH-like_DNA-bd_sf"/>
</dbReference>
<dbReference type="Pfam" id="PF07702">
    <property type="entry name" value="UTRA"/>
    <property type="match status" value="1"/>
</dbReference>
<dbReference type="SMART" id="SM00345">
    <property type="entry name" value="HTH_GNTR"/>
    <property type="match status" value="1"/>
</dbReference>
<dbReference type="SMART" id="SM00866">
    <property type="entry name" value="UTRA"/>
    <property type="match status" value="1"/>
</dbReference>
<evidence type="ECO:0000256" key="2">
    <source>
        <dbReference type="ARBA" id="ARBA00023125"/>
    </source>
</evidence>
<dbReference type="Pfam" id="PF00392">
    <property type="entry name" value="GntR"/>
    <property type="match status" value="1"/>
</dbReference>
<organism evidence="5 6">
    <name type="scientific">Actinophytocola xanthii</name>
    <dbReference type="NCBI Taxonomy" id="1912961"/>
    <lineage>
        <taxon>Bacteria</taxon>
        <taxon>Bacillati</taxon>
        <taxon>Actinomycetota</taxon>
        <taxon>Actinomycetes</taxon>
        <taxon>Pseudonocardiales</taxon>
        <taxon>Pseudonocardiaceae</taxon>
    </lineage>
</organism>
<dbReference type="InterPro" id="IPR050679">
    <property type="entry name" value="Bact_HTH_transcr_reg"/>
</dbReference>
<keyword evidence="1" id="KW-0805">Transcription regulation</keyword>
<dbReference type="STRING" id="1912961.BU204_19300"/>
<evidence type="ECO:0000259" key="4">
    <source>
        <dbReference type="PROSITE" id="PS50949"/>
    </source>
</evidence>
<keyword evidence="2" id="KW-0238">DNA-binding</keyword>
<reference evidence="5 6" key="1">
    <citation type="submission" date="2016-12" db="EMBL/GenBank/DDBJ databases">
        <title>The draft genome sequence of Actinophytocola sp. 11-183.</title>
        <authorList>
            <person name="Wang W."/>
            <person name="Yuan L."/>
        </authorList>
    </citation>
    <scope>NUCLEOTIDE SEQUENCE [LARGE SCALE GENOMIC DNA]</scope>
    <source>
        <strain evidence="5 6">11-183</strain>
    </source>
</reference>
<dbReference type="InterPro" id="IPR036390">
    <property type="entry name" value="WH_DNA-bd_sf"/>
</dbReference>
<name>A0A1Q8CNC4_9PSEU</name>
<dbReference type="Proteomes" id="UP000185596">
    <property type="component" value="Unassembled WGS sequence"/>
</dbReference>
<evidence type="ECO:0000313" key="6">
    <source>
        <dbReference type="Proteomes" id="UP000185596"/>
    </source>
</evidence>
<dbReference type="PRINTS" id="PR00035">
    <property type="entry name" value="HTHGNTR"/>
</dbReference>
<evidence type="ECO:0000256" key="3">
    <source>
        <dbReference type="ARBA" id="ARBA00023163"/>
    </source>
</evidence>
<evidence type="ECO:0000313" key="5">
    <source>
        <dbReference type="EMBL" id="OLF15867.1"/>
    </source>
</evidence>
<dbReference type="CDD" id="cd07377">
    <property type="entry name" value="WHTH_GntR"/>
    <property type="match status" value="1"/>
</dbReference>
<comment type="caution">
    <text evidence="5">The sequence shown here is derived from an EMBL/GenBank/DDBJ whole genome shotgun (WGS) entry which is preliminary data.</text>
</comment>
<dbReference type="GO" id="GO:0003677">
    <property type="term" value="F:DNA binding"/>
    <property type="evidence" value="ECO:0007669"/>
    <property type="project" value="UniProtKB-KW"/>
</dbReference>
<dbReference type="InterPro" id="IPR011663">
    <property type="entry name" value="UTRA"/>
</dbReference>
<dbReference type="SUPFAM" id="SSF46785">
    <property type="entry name" value="Winged helix' DNA-binding domain"/>
    <property type="match status" value="1"/>
</dbReference>
<protein>
    <recommendedName>
        <fullName evidence="4">HTH gntR-type domain-containing protein</fullName>
    </recommendedName>
</protein>
<evidence type="ECO:0000256" key="1">
    <source>
        <dbReference type="ARBA" id="ARBA00023015"/>
    </source>
</evidence>
<keyword evidence="6" id="KW-1185">Reference proteome</keyword>
<proteinExistence type="predicted"/>
<dbReference type="PANTHER" id="PTHR44846">
    <property type="entry name" value="MANNOSYL-D-GLYCERATE TRANSPORT/METABOLISM SYSTEM REPRESSOR MNGR-RELATED"/>
    <property type="match status" value="1"/>
</dbReference>
<dbReference type="InterPro" id="IPR000524">
    <property type="entry name" value="Tscrpt_reg_HTH_GntR"/>
</dbReference>
<dbReference type="GO" id="GO:0003700">
    <property type="term" value="F:DNA-binding transcription factor activity"/>
    <property type="evidence" value="ECO:0007669"/>
    <property type="project" value="InterPro"/>
</dbReference>
<dbReference type="Gene3D" id="3.40.1410.10">
    <property type="entry name" value="Chorismate lyase-like"/>
    <property type="match status" value="1"/>
</dbReference>
<dbReference type="SUPFAM" id="SSF64288">
    <property type="entry name" value="Chorismate lyase-like"/>
    <property type="match status" value="1"/>
</dbReference>
<dbReference type="PANTHER" id="PTHR44846:SF17">
    <property type="entry name" value="GNTR-FAMILY TRANSCRIPTIONAL REGULATOR"/>
    <property type="match status" value="1"/>
</dbReference>
<feature type="domain" description="HTH gntR-type" evidence="4">
    <location>
        <begin position="7"/>
        <end position="81"/>
    </location>
</feature>
<dbReference type="PROSITE" id="PS50949">
    <property type="entry name" value="HTH_GNTR"/>
    <property type="match status" value="1"/>
</dbReference>
<dbReference type="Gene3D" id="1.10.10.10">
    <property type="entry name" value="Winged helix-like DNA-binding domain superfamily/Winged helix DNA-binding domain"/>
    <property type="match status" value="1"/>
</dbReference>
<accession>A0A1Q8CNC4</accession>
<dbReference type="EMBL" id="MSIE01000035">
    <property type="protein sequence ID" value="OLF15867.1"/>
    <property type="molecule type" value="Genomic_DNA"/>
</dbReference>
<dbReference type="InterPro" id="IPR028978">
    <property type="entry name" value="Chorismate_lyase_/UTRA_dom_sf"/>
</dbReference>
<keyword evidence="3" id="KW-0804">Transcription</keyword>
<dbReference type="GO" id="GO:0045892">
    <property type="term" value="P:negative regulation of DNA-templated transcription"/>
    <property type="evidence" value="ECO:0007669"/>
    <property type="project" value="TreeGrafter"/>
</dbReference>